<feature type="domain" description="CCHC-type" evidence="3">
    <location>
        <begin position="184"/>
        <end position="199"/>
    </location>
</feature>
<evidence type="ECO:0000256" key="1">
    <source>
        <dbReference type="PROSITE-ProRule" id="PRU00047"/>
    </source>
</evidence>
<dbReference type="InterPro" id="IPR057811">
    <property type="entry name" value="RBD_ZCCHC3_2nd"/>
</dbReference>
<reference evidence="4 5" key="1">
    <citation type="submission" date="2024-05" db="EMBL/GenBank/DDBJ databases">
        <title>Genome sequencing and assembly of Indian major carp, Cirrhinus mrigala (Hamilton, 1822).</title>
        <authorList>
            <person name="Mohindra V."/>
            <person name="Chowdhury L.M."/>
            <person name="Lal K."/>
            <person name="Jena J.K."/>
        </authorList>
    </citation>
    <scope>NUCLEOTIDE SEQUENCE [LARGE SCALE GENOMIC DNA]</scope>
    <source>
        <strain evidence="4">CM1030</strain>
        <tissue evidence="4">Blood</tissue>
    </source>
</reference>
<dbReference type="Pfam" id="PF23057">
    <property type="entry name" value="RBD_ZCCHC3_1st"/>
    <property type="match status" value="1"/>
</dbReference>
<sequence length="437" mass="48769">MSAARAGVWRHHSVRFLLKEVDGKLLGMSRLDFSRKLIQKTLNFRPEELNCIVTLPQNKGFDVSFKTASLLNDFWQRFDTVKAQFSMFTVEKLSDNTLKTVIVRMFNETVSGDDICVWLGRYCTVRGQPVKVLDEDGIWNCSWRIPIKQWEDAGSYQGLKHLPSMIVLGENRGYIHYQGMPKLCRKCGKMGHLADACQELICGKCKEIGHVFEECTIGRRCNLCGDTNHLYRDCPKSFANKLKSNKMAAPPEEQTIKQREEVCPEVLAGNSNFQPASGNGQEKGSGAAKGAELPTEREEATPKQQESEINMENGEEETASSLKTVSEVSVSTSGSGTDCSLPNAQVQKRTARSPLFEKEEKRLKASHRLGISSLEDLDRMWPAESPNEVSFLHIKLRTSSPKELQEALSAASEGSSTSPLDPKLFGEEEVQVAQDIT</sequence>
<organism evidence="4 5">
    <name type="scientific">Cirrhinus mrigala</name>
    <name type="common">Mrigala</name>
    <dbReference type="NCBI Taxonomy" id="683832"/>
    <lineage>
        <taxon>Eukaryota</taxon>
        <taxon>Metazoa</taxon>
        <taxon>Chordata</taxon>
        <taxon>Craniata</taxon>
        <taxon>Vertebrata</taxon>
        <taxon>Euteleostomi</taxon>
        <taxon>Actinopterygii</taxon>
        <taxon>Neopterygii</taxon>
        <taxon>Teleostei</taxon>
        <taxon>Ostariophysi</taxon>
        <taxon>Cypriniformes</taxon>
        <taxon>Cyprinidae</taxon>
        <taxon>Labeoninae</taxon>
        <taxon>Labeonini</taxon>
        <taxon>Cirrhinus</taxon>
    </lineage>
</organism>
<keyword evidence="5" id="KW-1185">Reference proteome</keyword>
<evidence type="ECO:0000313" key="4">
    <source>
        <dbReference type="EMBL" id="KAL0150098.1"/>
    </source>
</evidence>
<dbReference type="InterPro" id="IPR036875">
    <property type="entry name" value="Znf_CCHC_sf"/>
</dbReference>
<proteinExistence type="predicted"/>
<gene>
    <name evidence="4" type="ORF">M9458_054525</name>
</gene>
<dbReference type="GO" id="GO:0008270">
    <property type="term" value="F:zinc ion binding"/>
    <property type="evidence" value="ECO:0007669"/>
    <property type="project" value="UniProtKB-KW"/>
</dbReference>
<dbReference type="InterPro" id="IPR001878">
    <property type="entry name" value="Znf_CCHC"/>
</dbReference>
<name>A0ABD0MIU1_CIRMR</name>
<keyword evidence="1" id="KW-0862">Zinc</keyword>
<dbReference type="Pfam" id="PF00098">
    <property type="entry name" value="zf-CCHC"/>
    <property type="match status" value="1"/>
</dbReference>
<dbReference type="Proteomes" id="UP001529510">
    <property type="component" value="Unassembled WGS sequence"/>
</dbReference>
<feature type="domain" description="CCHC-type" evidence="3">
    <location>
        <begin position="219"/>
        <end position="236"/>
    </location>
</feature>
<keyword evidence="1" id="KW-0479">Metal-binding</keyword>
<dbReference type="SUPFAM" id="SSF57756">
    <property type="entry name" value="Retrovirus zinc finger-like domains"/>
    <property type="match status" value="1"/>
</dbReference>
<accession>A0ABD0MIU1</accession>
<feature type="compositionally biased region" description="Polar residues" evidence="2">
    <location>
        <begin position="269"/>
        <end position="282"/>
    </location>
</feature>
<feature type="region of interest" description="Disordered" evidence="2">
    <location>
        <begin position="405"/>
        <end position="437"/>
    </location>
</feature>
<dbReference type="Gene3D" id="4.10.60.10">
    <property type="entry name" value="Zinc finger, CCHC-type"/>
    <property type="match status" value="1"/>
</dbReference>
<dbReference type="AlphaFoldDB" id="A0ABD0MIU1"/>
<dbReference type="EMBL" id="JAMKFB020000306">
    <property type="protein sequence ID" value="KAL0150098.1"/>
    <property type="molecule type" value="Genomic_DNA"/>
</dbReference>
<evidence type="ECO:0000256" key="2">
    <source>
        <dbReference type="SAM" id="MobiDB-lite"/>
    </source>
</evidence>
<protein>
    <recommendedName>
        <fullName evidence="3">CCHC-type domain-containing protein</fullName>
    </recommendedName>
</protein>
<evidence type="ECO:0000313" key="5">
    <source>
        <dbReference type="Proteomes" id="UP001529510"/>
    </source>
</evidence>
<dbReference type="InterPro" id="IPR042509">
    <property type="entry name" value="ZCCHC3"/>
</dbReference>
<keyword evidence="1" id="KW-0863">Zinc-finger</keyword>
<dbReference type="PROSITE" id="PS50158">
    <property type="entry name" value="ZF_CCHC"/>
    <property type="match status" value="2"/>
</dbReference>
<feature type="region of interest" description="Disordered" evidence="2">
    <location>
        <begin position="269"/>
        <end position="353"/>
    </location>
</feature>
<dbReference type="PANTHER" id="PTHR22639">
    <property type="entry name" value="GAG-RELATED PROTEIN"/>
    <property type="match status" value="1"/>
</dbReference>
<dbReference type="InterPro" id="IPR057810">
    <property type="entry name" value="RBD_ZCCHC3_1st"/>
</dbReference>
<comment type="caution">
    <text evidence="4">The sequence shown here is derived from an EMBL/GenBank/DDBJ whole genome shotgun (WGS) entry which is preliminary data.</text>
</comment>
<dbReference type="SMART" id="SM00343">
    <property type="entry name" value="ZnF_C2HC"/>
    <property type="match status" value="3"/>
</dbReference>
<dbReference type="PANTHER" id="PTHR22639:SF3">
    <property type="entry name" value="ZINC FINGER CCHC DOMAIN-CONTAINING PROTEIN 3"/>
    <property type="match status" value="1"/>
</dbReference>
<feature type="compositionally biased region" description="Low complexity" evidence="2">
    <location>
        <begin position="320"/>
        <end position="340"/>
    </location>
</feature>
<evidence type="ECO:0000259" key="3">
    <source>
        <dbReference type="PROSITE" id="PS50158"/>
    </source>
</evidence>
<dbReference type="Pfam" id="PF23058">
    <property type="entry name" value="RBD_ZCCHC3_2nd"/>
    <property type="match status" value="1"/>
</dbReference>